<organism evidence="1 2">
    <name type="scientific">Enterococcus casseliflavus</name>
    <name type="common">Enterococcus flavescens</name>
    <dbReference type="NCBI Taxonomy" id="37734"/>
    <lineage>
        <taxon>Bacteria</taxon>
        <taxon>Bacillati</taxon>
        <taxon>Bacillota</taxon>
        <taxon>Bacilli</taxon>
        <taxon>Lactobacillales</taxon>
        <taxon>Enterococcaceae</taxon>
        <taxon>Enterococcus</taxon>
    </lineage>
</organism>
<dbReference type="Pfam" id="PF17356">
    <property type="entry name" value="PBSX_XtrA"/>
    <property type="match status" value="1"/>
</dbReference>
<sequence>MKMESKEVTEIDLSNEKVSSSHFVAIVSDGKVKMIELPDYGEIQIISKDGKVKRVKENTEELF</sequence>
<dbReference type="EMBL" id="QRMZ01000029">
    <property type="protein sequence ID" value="RHK04282.1"/>
    <property type="molecule type" value="Genomic_DNA"/>
</dbReference>
<name>A0A415ENN8_ENTCA</name>
<accession>A0A415ENN8</accession>
<proteinExistence type="predicted"/>
<dbReference type="AlphaFoldDB" id="A0A415ENN8"/>
<evidence type="ECO:0000313" key="2">
    <source>
        <dbReference type="Proteomes" id="UP000286288"/>
    </source>
</evidence>
<gene>
    <name evidence="1" type="ORF">DW084_16415</name>
</gene>
<comment type="caution">
    <text evidence="1">The sequence shown here is derived from an EMBL/GenBank/DDBJ whole genome shotgun (WGS) entry which is preliminary data.</text>
</comment>
<evidence type="ECO:0000313" key="1">
    <source>
        <dbReference type="EMBL" id="RHK04282.1"/>
    </source>
</evidence>
<dbReference type="InterPro" id="IPR035530">
    <property type="entry name" value="PBSX_XtrA"/>
</dbReference>
<dbReference type="Proteomes" id="UP000286288">
    <property type="component" value="Unassembled WGS sequence"/>
</dbReference>
<reference evidence="1 2" key="1">
    <citation type="submission" date="2018-08" db="EMBL/GenBank/DDBJ databases">
        <title>A genome reference for cultivated species of the human gut microbiota.</title>
        <authorList>
            <person name="Zou Y."/>
            <person name="Xue W."/>
            <person name="Luo G."/>
        </authorList>
    </citation>
    <scope>NUCLEOTIDE SEQUENCE [LARGE SCALE GENOMIC DNA]</scope>
    <source>
        <strain evidence="1 2">AF48-16</strain>
    </source>
</reference>
<protein>
    <submittedName>
        <fullName evidence="1">Uncharacterized protein</fullName>
    </submittedName>
</protein>